<gene>
    <name evidence="1" type="ORF">MELLADRAFT_91577</name>
</gene>
<dbReference type="KEGG" id="mlr:MELLADRAFT_91577"/>
<dbReference type="VEuPathDB" id="FungiDB:MELLADRAFT_91577"/>
<accession>F4RZJ9</accession>
<evidence type="ECO:0000313" key="1">
    <source>
        <dbReference type="EMBL" id="EGG02241.1"/>
    </source>
</evidence>
<dbReference type="RefSeq" id="XP_007414498.1">
    <property type="nucleotide sequence ID" value="XM_007414436.1"/>
</dbReference>
<dbReference type="Proteomes" id="UP000001072">
    <property type="component" value="Unassembled WGS sequence"/>
</dbReference>
<dbReference type="HOGENOM" id="CLU_3087742_0_0_1"/>
<dbReference type="GeneID" id="18935954"/>
<sequence length="52" mass="5925">MKFITLHYSNNYQFSENCRIVAPHMPYSIYVHGLSVASLVLELLSAQKANPK</sequence>
<evidence type="ECO:0000313" key="2">
    <source>
        <dbReference type="Proteomes" id="UP000001072"/>
    </source>
</evidence>
<dbReference type="AlphaFoldDB" id="F4RZJ9"/>
<dbReference type="InParanoid" id="F4RZJ9"/>
<name>F4RZJ9_MELLP</name>
<proteinExistence type="predicted"/>
<dbReference type="EMBL" id="GL883132">
    <property type="protein sequence ID" value="EGG02241.1"/>
    <property type="molecule type" value="Genomic_DNA"/>
</dbReference>
<protein>
    <submittedName>
        <fullName evidence="1">Uncharacterized protein</fullName>
    </submittedName>
</protein>
<organism evidence="2">
    <name type="scientific">Melampsora larici-populina (strain 98AG31 / pathotype 3-4-7)</name>
    <name type="common">Poplar leaf rust fungus</name>
    <dbReference type="NCBI Taxonomy" id="747676"/>
    <lineage>
        <taxon>Eukaryota</taxon>
        <taxon>Fungi</taxon>
        <taxon>Dikarya</taxon>
        <taxon>Basidiomycota</taxon>
        <taxon>Pucciniomycotina</taxon>
        <taxon>Pucciniomycetes</taxon>
        <taxon>Pucciniales</taxon>
        <taxon>Melampsoraceae</taxon>
        <taxon>Melampsora</taxon>
    </lineage>
</organism>
<keyword evidence="2" id="KW-1185">Reference proteome</keyword>
<reference evidence="2" key="1">
    <citation type="journal article" date="2011" name="Proc. Natl. Acad. Sci. U.S.A.">
        <title>Obligate biotrophy features unraveled by the genomic analysis of rust fungi.</title>
        <authorList>
            <person name="Duplessis S."/>
            <person name="Cuomo C.A."/>
            <person name="Lin Y.-C."/>
            <person name="Aerts A."/>
            <person name="Tisserant E."/>
            <person name="Veneault-Fourrey C."/>
            <person name="Joly D.L."/>
            <person name="Hacquard S."/>
            <person name="Amselem J."/>
            <person name="Cantarel B.L."/>
            <person name="Chiu R."/>
            <person name="Coutinho P.M."/>
            <person name="Feau N."/>
            <person name="Field M."/>
            <person name="Frey P."/>
            <person name="Gelhaye E."/>
            <person name="Goldberg J."/>
            <person name="Grabherr M.G."/>
            <person name="Kodira C.D."/>
            <person name="Kohler A."/>
            <person name="Kuees U."/>
            <person name="Lindquist E.A."/>
            <person name="Lucas S.M."/>
            <person name="Mago R."/>
            <person name="Mauceli E."/>
            <person name="Morin E."/>
            <person name="Murat C."/>
            <person name="Pangilinan J.L."/>
            <person name="Park R."/>
            <person name="Pearson M."/>
            <person name="Quesneville H."/>
            <person name="Rouhier N."/>
            <person name="Sakthikumar S."/>
            <person name="Salamov A.A."/>
            <person name="Schmutz J."/>
            <person name="Selles B."/>
            <person name="Shapiro H."/>
            <person name="Tanguay P."/>
            <person name="Tuskan G.A."/>
            <person name="Henrissat B."/>
            <person name="Van de Peer Y."/>
            <person name="Rouze P."/>
            <person name="Ellis J.G."/>
            <person name="Dodds P.N."/>
            <person name="Schein J.E."/>
            <person name="Zhong S."/>
            <person name="Hamelin R.C."/>
            <person name="Grigoriev I.V."/>
            <person name="Szabo L.J."/>
            <person name="Martin F."/>
        </authorList>
    </citation>
    <scope>NUCLEOTIDE SEQUENCE [LARGE SCALE GENOMIC DNA]</scope>
    <source>
        <strain evidence="2">98AG31 / pathotype 3-4-7</strain>
    </source>
</reference>